<dbReference type="InterPro" id="IPR058647">
    <property type="entry name" value="BSH_CzcB-like"/>
</dbReference>
<proteinExistence type="inferred from homology"/>
<dbReference type="AlphaFoldDB" id="A0A953L9V4"/>
<dbReference type="InterPro" id="IPR058627">
    <property type="entry name" value="MdtA-like_C"/>
</dbReference>
<name>A0A953L9V4_9BACT</name>
<gene>
    <name evidence="4" type="ORF">KUV50_07825</name>
</gene>
<dbReference type="EMBL" id="JAHVHU010000007">
    <property type="protein sequence ID" value="MBY5958033.1"/>
    <property type="molecule type" value="Genomic_DNA"/>
</dbReference>
<accession>A0A953L9V4</accession>
<evidence type="ECO:0000313" key="5">
    <source>
        <dbReference type="Proteomes" id="UP000753961"/>
    </source>
</evidence>
<dbReference type="Gene3D" id="2.40.30.170">
    <property type="match status" value="1"/>
</dbReference>
<reference evidence="4" key="1">
    <citation type="submission" date="2021-06" db="EMBL/GenBank/DDBJ databases">
        <title>44 bacteria genomes isolated from Dapeng, Shenzhen.</title>
        <authorList>
            <person name="Zheng W."/>
            <person name="Yu S."/>
            <person name="Huang Y."/>
        </authorList>
    </citation>
    <scope>NUCLEOTIDE SEQUENCE</scope>
    <source>
        <strain evidence="4">DP5N28-2</strain>
    </source>
</reference>
<feature type="domain" description="Multidrug resistance protein MdtA-like C-terminal permuted SH3" evidence="2">
    <location>
        <begin position="283"/>
        <end position="338"/>
    </location>
</feature>
<evidence type="ECO:0000256" key="1">
    <source>
        <dbReference type="ARBA" id="ARBA00009477"/>
    </source>
</evidence>
<comment type="caution">
    <text evidence="4">The sequence shown here is derived from an EMBL/GenBank/DDBJ whole genome shotgun (WGS) entry which is preliminary data.</text>
</comment>
<dbReference type="Pfam" id="PF25973">
    <property type="entry name" value="BSH_CzcB"/>
    <property type="match status" value="1"/>
</dbReference>
<dbReference type="GO" id="GO:0015562">
    <property type="term" value="F:efflux transmembrane transporter activity"/>
    <property type="evidence" value="ECO:0007669"/>
    <property type="project" value="TreeGrafter"/>
</dbReference>
<dbReference type="GO" id="GO:1990281">
    <property type="term" value="C:efflux pump complex"/>
    <property type="evidence" value="ECO:0007669"/>
    <property type="project" value="TreeGrafter"/>
</dbReference>
<sequence>MTWKNILLIIGLIALIVLTAFKLKTNKEIAQNRVYHYDKDQAVGVAVDTIQPGLLMNEQRFSGVFEPVKETRVNAELQGKINAVDVDLGSKVRKGQVLIQLDHSLLDLQVQSIEAEIEGVESDLWRYTALAAEDAIQGVKVKKAQFGLQKAQIQKSIVEEKISKSTIRAPFGGVITAKMVEEGAFAAPGMPLLQITNIHQLKFTINVAERDLHLFRMQAKHTIIADVFPGEELTGQVVMIGAKANRAHHFPVQFLVSNRPGQKIKAGMFGKAVLENELAEQGISIPASALQGSAEEPQVYTVRDGRAVLQPITIASRYRNQVVVSGGLNAGDLIVTEGFINLYDGVNVTIQ</sequence>
<keyword evidence="5" id="KW-1185">Reference proteome</keyword>
<dbReference type="InterPro" id="IPR006143">
    <property type="entry name" value="RND_pump_MFP"/>
</dbReference>
<organism evidence="4 5">
    <name type="scientific">Membranihabitans marinus</name>
    <dbReference type="NCBI Taxonomy" id="1227546"/>
    <lineage>
        <taxon>Bacteria</taxon>
        <taxon>Pseudomonadati</taxon>
        <taxon>Bacteroidota</taxon>
        <taxon>Saprospiria</taxon>
        <taxon>Saprospirales</taxon>
        <taxon>Saprospiraceae</taxon>
        <taxon>Membranihabitans</taxon>
    </lineage>
</organism>
<dbReference type="Proteomes" id="UP000753961">
    <property type="component" value="Unassembled WGS sequence"/>
</dbReference>
<protein>
    <submittedName>
        <fullName evidence="4">Efflux RND transporter periplasmic adaptor subunit</fullName>
    </submittedName>
</protein>
<dbReference type="RefSeq" id="WP_222579569.1">
    <property type="nucleotide sequence ID" value="NZ_JAHVHU010000007.1"/>
</dbReference>
<dbReference type="PANTHER" id="PTHR30469:SF15">
    <property type="entry name" value="HLYD FAMILY OF SECRETION PROTEINS"/>
    <property type="match status" value="1"/>
</dbReference>
<dbReference type="SUPFAM" id="SSF111369">
    <property type="entry name" value="HlyD-like secretion proteins"/>
    <property type="match status" value="1"/>
</dbReference>
<dbReference type="PANTHER" id="PTHR30469">
    <property type="entry name" value="MULTIDRUG RESISTANCE PROTEIN MDTA"/>
    <property type="match status" value="1"/>
</dbReference>
<comment type="similarity">
    <text evidence="1">Belongs to the membrane fusion protein (MFP) (TC 8.A.1) family.</text>
</comment>
<dbReference type="Gene3D" id="2.40.420.20">
    <property type="match status" value="1"/>
</dbReference>
<dbReference type="Gene3D" id="2.40.50.100">
    <property type="match status" value="2"/>
</dbReference>
<dbReference type="NCBIfam" id="TIGR01730">
    <property type="entry name" value="RND_mfp"/>
    <property type="match status" value="1"/>
</dbReference>
<evidence type="ECO:0000259" key="2">
    <source>
        <dbReference type="Pfam" id="PF25967"/>
    </source>
</evidence>
<evidence type="ECO:0000259" key="3">
    <source>
        <dbReference type="Pfam" id="PF25973"/>
    </source>
</evidence>
<evidence type="ECO:0000313" key="4">
    <source>
        <dbReference type="EMBL" id="MBY5958033.1"/>
    </source>
</evidence>
<feature type="domain" description="CzcB-like barrel-sandwich hybrid" evidence="3">
    <location>
        <begin position="71"/>
        <end position="187"/>
    </location>
</feature>
<dbReference type="Pfam" id="PF25967">
    <property type="entry name" value="RND-MFP_C"/>
    <property type="match status" value="1"/>
</dbReference>